<dbReference type="AlphaFoldDB" id="A0AAW4KYJ1"/>
<organism evidence="3 4">
    <name type="scientific">Geoanaerobacter pelophilus</name>
    <dbReference type="NCBI Taxonomy" id="60036"/>
    <lineage>
        <taxon>Bacteria</taxon>
        <taxon>Pseudomonadati</taxon>
        <taxon>Thermodesulfobacteriota</taxon>
        <taxon>Desulfuromonadia</taxon>
        <taxon>Geobacterales</taxon>
        <taxon>Geobacteraceae</taxon>
        <taxon>Geoanaerobacter</taxon>
    </lineage>
</organism>
<feature type="domain" description="RACo C-terminal" evidence="1">
    <location>
        <begin position="181"/>
        <end position="424"/>
    </location>
</feature>
<reference evidence="3 4" key="1">
    <citation type="submission" date="2021-05" db="EMBL/GenBank/DDBJ databases">
        <title>The draft genome of Geobacter pelophilus DSM 12255.</title>
        <authorList>
            <person name="Xu Z."/>
            <person name="Masuda Y."/>
            <person name="Itoh H."/>
            <person name="Senoo K."/>
        </authorList>
    </citation>
    <scope>NUCLEOTIDE SEQUENCE [LARGE SCALE GENOMIC DNA]</scope>
    <source>
        <strain evidence="3 4">DSM 12255</strain>
    </source>
</reference>
<gene>
    <name evidence="3" type="ORF">KI809_03885</name>
</gene>
<sequence>MSENPSLPLTNAPCLAVDLGTTTIAASIIDGETGKRLALTTALNPQRPYGADVISRVAAAAGSETLRHEMSRLINRQLEDLAAAMLEDIGLAAGALKKVAIAGNPAMEHLLLDLPVDTLAGIPFRPLFSAGKVSDTSVLGWADHAEAYIFPVPGGFVGGDLVAFLYGQGLGQISAAEFPRLFLDLGTNAEIALHVGEKVYVTSAAAGPAFEGGNLSCGMPALAGAITSVSIDHERVVITTLDNASPQGLCGTGALTLIAALLAENVIDASGMLLEPSKISSNLANRIKDVNGVRAFVVYRDASREILLTQEDIRQIQFAKAAIRAGIEMLVARGGMEFSDICELVITGSFGERLGTQMLQVLDIVPPGDCRPAYVLQGPLQGAERYLCNVDGSDTPDTLMGKLTVVPLSGNPRFEANFIKFMDFCSNCYTEKI</sequence>
<evidence type="ECO:0000259" key="2">
    <source>
        <dbReference type="Pfam" id="PF17651"/>
    </source>
</evidence>
<dbReference type="EMBL" id="JAHCVJ010000001">
    <property type="protein sequence ID" value="MBT0663434.1"/>
    <property type="molecule type" value="Genomic_DNA"/>
</dbReference>
<evidence type="ECO:0000313" key="4">
    <source>
        <dbReference type="Proteomes" id="UP000811899"/>
    </source>
</evidence>
<dbReference type="PANTHER" id="PTHR42895:SF2">
    <property type="entry name" value="IRON-SULFUR CLUSTER PROTEIN"/>
    <property type="match status" value="1"/>
</dbReference>
<evidence type="ECO:0000313" key="3">
    <source>
        <dbReference type="EMBL" id="MBT0663434.1"/>
    </source>
</evidence>
<dbReference type="SUPFAM" id="SSF53067">
    <property type="entry name" value="Actin-like ATPase domain"/>
    <property type="match status" value="1"/>
</dbReference>
<evidence type="ECO:0000259" key="1">
    <source>
        <dbReference type="Pfam" id="PF14574"/>
    </source>
</evidence>
<dbReference type="InterPro" id="IPR052911">
    <property type="entry name" value="Corrinoid_activation_enz"/>
</dbReference>
<accession>A0AAW4KYJ1</accession>
<dbReference type="Pfam" id="PF14574">
    <property type="entry name" value="RACo_C_ter"/>
    <property type="match status" value="1"/>
</dbReference>
<dbReference type="InterPro" id="IPR027980">
    <property type="entry name" value="RACo_C"/>
</dbReference>
<dbReference type="InterPro" id="IPR041414">
    <property type="entry name" value="Raco-like_middle"/>
</dbReference>
<dbReference type="Gene3D" id="3.30.420.480">
    <property type="entry name" value="Domain of unknown function (DUF4445)"/>
    <property type="match status" value="1"/>
</dbReference>
<name>A0AAW4KYJ1_9BACT</name>
<keyword evidence="4" id="KW-1185">Reference proteome</keyword>
<protein>
    <submittedName>
        <fullName evidence="3">DUF4445 domain-containing protein</fullName>
    </submittedName>
</protein>
<comment type="caution">
    <text evidence="3">The sequence shown here is derived from an EMBL/GenBank/DDBJ whole genome shotgun (WGS) entry which is preliminary data.</text>
</comment>
<dbReference type="PANTHER" id="PTHR42895">
    <property type="entry name" value="IRON-SULFUR CLUSTER-BINDING PROTEIN-RELATED"/>
    <property type="match status" value="1"/>
</dbReference>
<dbReference type="InterPro" id="IPR042259">
    <property type="entry name" value="Raco-like_middle_sf"/>
</dbReference>
<dbReference type="RefSeq" id="WP_214170172.1">
    <property type="nucleotide sequence ID" value="NZ_JAHCVJ010000001.1"/>
</dbReference>
<dbReference type="Pfam" id="PF17651">
    <property type="entry name" value="Raco_middle"/>
    <property type="match status" value="1"/>
</dbReference>
<dbReference type="InterPro" id="IPR043129">
    <property type="entry name" value="ATPase_NBD"/>
</dbReference>
<feature type="domain" description="RACo-like middle region" evidence="2">
    <location>
        <begin position="15"/>
        <end position="170"/>
    </location>
</feature>
<proteinExistence type="predicted"/>
<dbReference type="Proteomes" id="UP000811899">
    <property type="component" value="Unassembled WGS sequence"/>
</dbReference>